<name>A0ABD1L569_9FABA</name>
<keyword evidence="3" id="KW-1185">Reference proteome</keyword>
<dbReference type="Proteomes" id="UP001603857">
    <property type="component" value="Unassembled WGS sequence"/>
</dbReference>
<sequence>MAIEKRKRAIWERGVIKEGEDATVWTAVTCDDARRHVSGINLTGLGLPTSPTSPISPTSPSLSTAAAAAALRARAPPEPRGPRPLQQQHARDLPLAVAHILSLRHLHLAATSSPAGSSPSTDAGRAEIGNLSELPPGIRNLSELVRLDAAGRSPMPPPGTPRRRSGRSR</sequence>
<feature type="compositionally biased region" description="Low complexity" evidence="1">
    <location>
        <begin position="111"/>
        <end position="123"/>
    </location>
</feature>
<feature type="region of interest" description="Disordered" evidence="1">
    <location>
        <begin position="111"/>
        <end position="169"/>
    </location>
</feature>
<organism evidence="2 3">
    <name type="scientific">Flemingia macrophylla</name>
    <dbReference type="NCBI Taxonomy" id="520843"/>
    <lineage>
        <taxon>Eukaryota</taxon>
        <taxon>Viridiplantae</taxon>
        <taxon>Streptophyta</taxon>
        <taxon>Embryophyta</taxon>
        <taxon>Tracheophyta</taxon>
        <taxon>Spermatophyta</taxon>
        <taxon>Magnoliopsida</taxon>
        <taxon>eudicotyledons</taxon>
        <taxon>Gunneridae</taxon>
        <taxon>Pentapetalae</taxon>
        <taxon>rosids</taxon>
        <taxon>fabids</taxon>
        <taxon>Fabales</taxon>
        <taxon>Fabaceae</taxon>
        <taxon>Papilionoideae</taxon>
        <taxon>50 kb inversion clade</taxon>
        <taxon>NPAAA clade</taxon>
        <taxon>indigoferoid/millettioid clade</taxon>
        <taxon>Phaseoleae</taxon>
        <taxon>Flemingia</taxon>
    </lineage>
</organism>
<gene>
    <name evidence="2" type="ORF">Fmac_032389</name>
</gene>
<feature type="region of interest" description="Disordered" evidence="1">
    <location>
        <begin position="67"/>
        <end position="90"/>
    </location>
</feature>
<proteinExistence type="predicted"/>
<comment type="caution">
    <text evidence="2">The sequence shown here is derived from an EMBL/GenBank/DDBJ whole genome shotgun (WGS) entry which is preliminary data.</text>
</comment>
<dbReference type="EMBL" id="JBGMDY010000011">
    <property type="protein sequence ID" value="KAL2318513.1"/>
    <property type="molecule type" value="Genomic_DNA"/>
</dbReference>
<accession>A0ABD1L569</accession>
<dbReference type="AlphaFoldDB" id="A0ABD1L569"/>
<reference evidence="2 3" key="1">
    <citation type="submission" date="2024-08" db="EMBL/GenBank/DDBJ databases">
        <title>Insights into the chromosomal genome structure of Flemingia macrophylla.</title>
        <authorList>
            <person name="Ding Y."/>
            <person name="Zhao Y."/>
            <person name="Bi W."/>
            <person name="Wu M."/>
            <person name="Zhao G."/>
            <person name="Gong Y."/>
            <person name="Li W."/>
            <person name="Zhang P."/>
        </authorList>
    </citation>
    <scope>NUCLEOTIDE SEQUENCE [LARGE SCALE GENOMIC DNA]</scope>
    <source>
        <strain evidence="2">DYQJB</strain>
        <tissue evidence="2">Leaf</tissue>
    </source>
</reference>
<evidence type="ECO:0000313" key="2">
    <source>
        <dbReference type="EMBL" id="KAL2318513.1"/>
    </source>
</evidence>
<evidence type="ECO:0000313" key="3">
    <source>
        <dbReference type="Proteomes" id="UP001603857"/>
    </source>
</evidence>
<protein>
    <submittedName>
        <fullName evidence="2">Uncharacterized protein</fullName>
    </submittedName>
</protein>
<evidence type="ECO:0000256" key="1">
    <source>
        <dbReference type="SAM" id="MobiDB-lite"/>
    </source>
</evidence>